<organism evidence="2 3">
    <name type="scientific">Parasponia andersonii</name>
    <name type="common">Sponia andersonii</name>
    <dbReference type="NCBI Taxonomy" id="3476"/>
    <lineage>
        <taxon>Eukaryota</taxon>
        <taxon>Viridiplantae</taxon>
        <taxon>Streptophyta</taxon>
        <taxon>Embryophyta</taxon>
        <taxon>Tracheophyta</taxon>
        <taxon>Spermatophyta</taxon>
        <taxon>Magnoliopsida</taxon>
        <taxon>eudicotyledons</taxon>
        <taxon>Gunneridae</taxon>
        <taxon>Pentapetalae</taxon>
        <taxon>rosids</taxon>
        <taxon>fabids</taxon>
        <taxon>Rosales</taxon>
        <taxon>Cannabaceae</taxon>
        <taxon>Parasponia</taxon>
    </lineage>
</organism>
<evidence type="ECO:0000313" key="3">
    <source>
        <dbReference type="Proteomes" id="UP000237105"/>
    </source>
</evidence>
<evidence type="ECO:0000313" key="2">
    <source>
        <dbReference type="EMBL" id="PON62761.1"/>
    </source>
</evidence>
<feature type="compositionally biased region" description="Basic and acidic residues" evidence="1">
    <location>
        <begin position="34"/>
        <end position="44"/>
    </location>
</feature>
<keyword evidence="3" id="KW-1185">Reference proteome</keyword>
<feature type="region of interest" description="Disordered" evidence="1">
    <location>
        <begin position="1"/>
        <end position="44"/>
    </location>
</feature>
<dbReference type="AlphaFoldDB" id="A0A2P5CP00"/>
<dbReference type="EMBL" id="JXTB01000110">
    <property type="protein sequence ID" value="PON62761.1"/>
    <property type="molecule type" value="Genomic_DNA"/>
</dbReference>
<comment type="caution">
    <text evidence="2">The sequence shown here is derived from an EMBL/GenBank/DDBJ whole genome shotgun (WGS) entry which is preliminary data.</text>
</comment>
<dbReference type="Proteomes" id="UP000237105">
    <property type="component" value="Unassembled WGS sequence"/>
</dbReference>
<sequence>MPGAESGEIFIRDDDNEDESPDPNADSVGIGRAGDWRIGRSRSDSTEAVAHEREKLDKWMRESVGAPSMWTCASKTVKLVEVPNCPSLINQDFILLYNEIKKKVYYPKNILSFLSLAK</sequence>
<accession>A0A2P5CP00</accession>
<evidence type="ECO:0000256" key="1">
    <source>
        <dbReference type="SAM" id="MobiDB-lite"/>
    </source>
</evidence>
<proteinExistence type="predicted"/>
<gene>
    <name evidence="2" type="ORF">PanWU01x14_136730</name>
</gene>
<feature type="non-terminal residue" evidence="2">
    <location>
        <position position="118"/>
    </location>
</feature>
<protein>
    <submittedName>
        <fullName evidence="2">Uncharacterized protein</fullName>
    </submittedName>
</protein>
<reference evidence="3" key="1">
    <citation type="submission" date="2016-06" db="EMBL/GenBank/DDBJ databases">
        <title>Parallel loss of symbiosis genes in relatives of nitrogen-fixing non-legume Parasponia.</title>
        <authorList>
            <person name="Van Velzen R."/>
            <person name="Holmer R."/>
            <person name="Bu F."/>
            <person name="Rutten L."/>
            <person name="Van Zeijl A."/>
            <person name="Liu W."/>
            <person name="Santuari L."/>
            <person name="Cao Q."/>
            <person name="Sharma T."/>
            <person name="Shen D."/>
            <person name="Roswanjaya Y."/>
            <person name="Wardhani T."/>
            <person name="Kalhor M.S."/>
            <person name="Jansen J."/>
            <person name="Van den Hoogen J."/>
            <person name="Gungor B."/>
            <person name="Hartog M."/>
            <person name="Hontelez J."/>
            <person name="Verver J."/>
            <person name="Yang W.-C."/>
            <person name="Schijlen E."/>
            <person name="Repin R."/>
            <person name="Schilthuizen M."/>
            <person name="Schranz E."/>
            <person name="Heidstra R."/>
            <person name="Miyata K."/>
            <person name="Fedorova E."/>
            <person name="Kohlen W."/>
            <person name="Bisseling T."/>
            <person name="Smit S."/>
            <person name="Geurts R."/>
        </authorList>
    </citation>
    <scope>NUCLEOTIDE SEQUENCE [LARGE SCALE GENOMIC DNA]</scope>
    <source>
        <strain evidence="3">cv. WU1-14</strain>
    </source>
</reference>
<name>A0A2P5CP00_PARAD</name>